<keyword evidence="1" id="KW-0934">Plastid</keyword>
<reference evidence="3" key="1">
    <citation type="submission" date="2021-08" db="EMBL/GenBank/DDBJ databases">
        <title>WGS assembly of Ceratopteris richardii.</title>
        <authorList>
            <person name="Marchant D.B."/>
            <person name="Chen G."/>
            <person name="Jenkins J."/>
            <person name="Shu S."/>
            <person name="Leebens-Mack J."/>
            <person name="Grimwood J."/>
            <person name="Schmutz J."/>
            <person name="Soltis P."/>
            <person name="Soltis D."/>
            <person name="Chen Z.-H."/>
        </authorList>
    </citation>
    <scope>NUCLEOTIDE SEQUENCE</scope>
    <source>
        <strain evidence="3">Whitten #5841</strain>
        <tissue evidence="3">Leaf</tissue>
    </source>
</reference>
<dbReference type="InterPro" id="IPR044974">
    <property type="entry name" value="Disease_R_plants"/>
</dbReference>
<dbReference type="InterPro" id="IPR058192">
    <property type="entry name" value="WHD_ROQ1-like"/>
</dbReference>
<dbReference type="PRINTS" id="PR00364">
    <property type="entry name" value="DISEASERSIST"/>
</dbReference>
<organism evidence="3 4">
    <name type="scientific">Ceratopteris richardii</name>
    <name type="common">Triangle waterfern</name>
    <dbReference type="NCBI Taxonomy" id="49495"/>
    <lineage>
        <taxon>Eukaryota</taxon>
        <taxon>Viridiplantae</taxon>
        <taxon>Streptophyta</taxon>
        <taxon>Embryophyta</taxon>
        <taxon>Tracheophyta</taxon>
        <taxon>Polypodiopsida</taxon>
        <taxon>Polypodiidae</taxon>
        <taxon>Polypodiales</taxon>
        <taxon>Pteridineae</taxon>
        <taxon>Pteridaceae</taxon>
        <taxon>Parkerioideae</taxon>
        <taxon>Ceratopteris</taxon>
    </lineage>
</organism>
<dbReference type="Gene3D" id="1.10.8.430">
    <property type="entry name" value="Helical domain of apoptotic protease-activating factors"/>
    <property type="match status" value="1"/>
</dbReference>
<dbReference type="GO" id="GO:0070006">
    <property type="term" value="F:metalloaminopeptidase activity"/>
    <property type="evidence" value="ECO:0007669"/>
    <property type="project" value="InterPro"/>
</dbReference>
<dbReference type="Gene3D" id="3.80.10.10">
    <property type="entry name" value="Ribonuclease Inhibitor"/>
    <property type="match status" value="4"/>
</dbReference>
<keyword evidence="1" id="KW-0150">Chloroplast</keyword>
<proteinExistence type="predicted"/>
<dbReference type="GO" id="GO:0046872">
    <property type="term" value="F:metal ion binding"/>
    <property type="evidence" value="ECO:0007669"/>
    <property type="project" value="InterPro"/>
</dbReference>
<comment type="caution">
    <text evidence="3">The sequence shown here is derived from an EMBL/GenBank/DDBJ whole genome shotgun (WGS) entry which is preliminary data.</text>
</comment>
<sequence length="956" mass="105143">MPELDKESSERLFHWHAFLKPDAPAHLKRVSQDVIAACKGLPLSLKVIGSHLYGESDISLWEGSLRQLLRISYYDPLRGNQKEAFLDICCFLIGKHEDIVCMFLEGCYGTDQTILDVLKSRSLVSTDAEGRIRVHDQLRDMGRHIVREEKKDRVWEEEAANDVLEDGRRLSTLRGLSINIGMCFPENDVAMCPKLKILVVNNGNMSGTDSHRHNSSRRGFLQKVRCRNLRWLTWENASFEHLPPGLCSEKLRVLDLPGSNISEVPAALPNLQFLCLRRCENLKVLSKPVGTLMPSLRWFNLYGCSQLEGLDSSLGKLTDLRTLYLSECRVPSEIAGLPCMQGLWLQDCTSLTALSCLSTSLQILILNGSCNVERLNLNVSLPNLQKLCLSGCTKLKVSPEALLTSAPSLRVLNLCESGSLKSLDCEGLPCMQELWLEHCTSLTALSCLSTSLQILRLNGSCNVERLILNVSLPNLQELCLSRCTKLKVSPEALVTSAPSLRVLNLSGWGSLKSLDCEGLPCMQGLWLQDCTSLTALSCLSTSLQILILNGSCNVERLNLNVSLPNLQKLCLSGCTKLKVSPEALLTSGPSLRVLNLCESGSLKSLDCEGLPCMQELWLQDCTWLTALSCLSTSLQILILNGSCNVERLNLNVSLPNLQELCLSRCTKLKVSPEALVTSAASLRKLNLSEWGSLKSLDCEGLPCMHELWLYDCTSLTALSCLSTSLQILNLNHSCNVERLNLNVSLPNLHKLHLSGCTKLKVSPEALVTSAPSLRELSLSGWGSLKSLDCEGLPCMQELWLHDCTSLTALSCLSTSLQILNLNHSCNVERLNLNVSLPNLHKLHLSGCTKLKVSPEALVTSAPSLRELSFSGWGSLKSLDCEGLSCLQELYLNGCTALTTLSCLSMSLQILSLYGCCNLERLNLNVSLSNLQKLSLRGCTRLKTPPEADAPGRFAIQ</sequence>
<dbReference type="InterPro" id="IPR000819">
    <property type="entry name" value="Peptidase_M17_C"/>
</dbReference>
<dbReference type="InterPro" id="IPR006553">
    <property type="entry name" value="Leu-rich_rpt_Cys-con_subtyp"/>
</dbReference>
<dbReference type="PROSITE" id="PS00631">
    <property type="entry name" value="CYTOSOL_AP"/>
    <property type="match status" value="1"/>
</dbReference>
<dbReference type="Pfam" id="PF23282">
    <property type="entry name" value="WHD_ROQ1"/>
    <property type="match status" value="1"/>
</dbReference>
<dbReference type="SUPFAM" id="SSF52058">
    <property type="entry name" value="L domain-like"/>
    <property type="match status" value="3"/>
</dbReference>
<dbReference type="PANTHER" id="PTHR11017">
    <property type="entry name" value="LEUCINE-RICH REPEAT-CONTAINING PROTEIN"/>
    <property type="match status" value="1"/>
</dbReference>
<dbReference type="PANTHER" id="PTHR11017:SF385">
    <property type="entry name" value="DISEASE RESISTANCE PROTEIN (TIR-NBS-LRR CLASS)-RELATED"/>
    <property type="match status" value="1"/>
</dbReference>
<protein>
    <recommendedName>
        <fullName evidence="2">Cytosol aminopeptidase domain-containing protein</fullName>
    </recommendedName>
</protein>
<dbReference type="GO" id="GO:0006508">
    <property type="term" value="P:proteolysis"/>
    <property type="evidence" value="ECO:0007669"/>
    <property type="project" value="InterPro"/>
</dbReference>
<dbReference type="OMA" id="IMNTTLW"/>
<gene>
    <name evidence="3" type="ORF">KP509_16G083400</name>
</gene>
<evidence type="ECO:0000313" key="4">
    <source>
        <dbReference type="Proteomes" id="UP000825935"/>
    </source>
</evidence>
<dbReference type="EMBL" id="CM035421">
    <property type="protein sequence ID" value="KAH7388596.1"/>
    <property type="molecule type" value="Genomic_DNA"/>
</dbReference>
<feature type="domain" description="Cytosol aminopeptidase" evidence="2">
    <location>
        <begin position="125"/>
        <end position="132"/>
    </location>
</feature>
<dbReference type="AlphaFoldDB" id="A0A8T2T459"/>
<dbReference type="Proteomes" id="UP000825935">
    <property type="component" value="Chromosome 16"/>
</dbReference>
<dbReference type="InterPro" id="IPR027417">
    <property type="entry name" value="P-loop_NTPase"/>
</dbReference>
<evidence type="ECO:0000256" key="1">
    <source>
        <dbReference type="ARBA" id="ARBA00022528"/>
    </source>
</evidence>
<dbReference type="SUPFAM" id="SSF52540">
    <property type="entry name" value="P-loop containing nucleoside triphosphate hydrolases"/>
    <property type="match status" value="1"/>
</dbReference>
<name>A0A8T2T459_CERRI</name>
<evidence type="ECO:0000259" key="2">
    <source>
        <dbReference type="PROSITE" id="PS00631"/>
    </source>
</evidence>
<evidence type="ECO:0000313" key="3">
    <source>
        <dbReference type="EMBL" id="KAH7388596.1"/>
    </source>
</evidence>
<dbReference type="InterPro" id="IPR042197">
    <property type="entry name" value="Apaf_helical"/>
</dbReference>
<dbReference type="OrthoDB" id="762143at2759"/>
<accession>A0A8T2T459</accession>
<dbReference type="InterPro" id="IPR032675">
    <property type="entry name" value="LRR_dom_sf"/>
</dbReference>
<dbReference type="GO" id="GO:0006952">
    <property type="term" value="P:defense response"/>
    <property type="evidence" value="ECO:0007669"/>
    <property type="project" value="InterPro"/>
</dbReference>
<dbReference type="SMART" id="SM00367">
    <property type="entry name" value="LRR_CC"/>
    <property type="match status" value="7"/>
</dbReference>
<keyword evidence="4" id="KW-1185">Reference proteome</keyword>